<gene>
    <name evidence="2" type="ORF">BHS01_02315</name>
</gene>
<dbReference type="RefSeq" id="WP_109835048.1">
    <property type="nucleotide sequence ID" value="NZ_CP017195.1"/>
</dbReference>
<protein>
    <submittedName>
        <fullName evidence="2">Uncharacterized protein</fullName>
    </submittedName>
</protein>
<organism evidence="2 3">
    <name type="scientific">Pseudolactococcus paracarnosus</name>
    <dbReference type="NCBI Taxonomy" id="2749962"/>
    <lineage>
        <taxon>Bacteria</taxon>
        <taxon>Bacillati</taxon>
        <taxon>Bacillota</taxon>
        <taxon>Bacilli</taxon>
        <taxon>Lactobacillales</taxon>
        <taxon>Streptococcaceae</taxon>
        <taxon>Pseudolactococcus</taxon>
    </lineage>
</organism>
<evidence type="ECO:0000256" key="1">
    <source>
        <dbReference type="SAM" id="Phobius"/>
    </source>
</evidence>
<proteinExistence type="predicted"/>
<keyword evidence="1" id="KW-0812">Transmembrane</keyword>
<evidence type="ECO:0000313" key="2">
    <source>
        <dbReference type="EMBL" id="QDJ27470.1"/>
    </source>
</evidence>
<dbReference type="KEGG" id="lpaa:BHS01_02315"/>
<keyword evidence="1" id="KW-1133">Transmembrane helix</keyword>
<feature type="transmembrane region" description="Helical" evidence="1">
    <location>
        <begin position="204"/>
        <end position="222"/>
    </location>
</feature>
<name>A0A7L4WDD3_9LACT</name>
<dbReference type="Proteomes" id="UP000516280">
    <property type="component" value="Chromosome"/>
</dbReference>
<sequence length="236" mass="26590">MVKDKSSDERYVYSQQILAREQQMDLIDTNYQQYEFWQTDTLSSIDNIYNSWEIKEASLLELKNVDGPNFDGAALYVNNANELNDQLNALITSSNEASQSIVENAQTVQDNSSEFERLLASANTTQANARKVLYNTTYLADTGLYDLDAIKNYYVNFSKVLANTRTVGVDTTAIYDFFVKPIVAKNTTPEKKAQDDSQKGDNRSTLVFLTGSFGGMLLLMGWQKLAMLKMKGEVDL</sequence>
<accession>A0A7L4WDD3</accession>
<keyword evidence="1" id="KW-0472">Membrane</keyword>
<reference evidence="2 3" key="1">
    <citation type="submission" date="2016-09" db="EMBL/GenBank/DDBJ databases">
        <title>Lactic acid bacteria from MAP meat Genome sequencing and assembly.</title>
        <authorList>
            <person name="Behr J."/>
            <person name="Hilgarth M."/>
            <person name="Vogel R.F."/>
        </authorList>
    </citation>
    <scope>NUCLEOTIDE SEQUENCE [LARGE SCALE GENOMIC DNA]</scope>
    <source>
        <strain evidence="2 3">TMW21615</strain>
    </source>
</reference>
<dbReference type="EMBL" id="CP017195">
    <property type="protein sequence ID" value="QDJ27470.1"/>
    <property type="molecule type" value="Genomic_DNA"/>
</dbReference>
<dbReference type="AlphaFoldDB" id="A0A7L4WDD3"/>
<evidence type="ECO:0000313" key="3">
    <source>
        <dbReference type="Proteomes" id="UP000516280"/>
    </source>
</evidence>